<evidence type="ECO:0000259" key="1">
    <source>
        <dbReference type="Pfam" id="PF13480"/>
    </source>
</evidence>
<keyword evidence="3" id="KW-1185">Reference proteome</keyword>
<name>A0A286P3J0_9GAMM</name>
<organism evidence="2 3">
    <name type="scientific">Methylocaldum marinum</name>
    <dbReference type="NCBI Taxonomy" id="1432792"/>
    <lineage>
        <taxon>Bacteria</taxon>
        <taxon>Pseudomonadati</taxon>
        <taxon>Pseudomonadota</taxon>
        <taxon>Gammaproteobacteria</taxon>
        <taxon>Methylococcales</taxon>
        <taxon>Methylococcaceae</taxon>
        <taxon>Methylocaldum</taxon>
    </lineage>
</organism>
<dbReference type="AlphaFoldDB" id="A0A286P3J0"/>
<dbReference type="Proteomes" id="UP000266313">
    <property type="component" value="Chromosome"/>
</dbReference>
<dbReference type="Pfam" id="PF13480">
    <property type="entry name" value="Acetyltransf_6"/>
    <property type="match status" value="1"/>
</dbReference>
<evidence type="ECO:0000313" key="2">
    <source>
        <dbReference type="EMBL" id="BBA32212.1"/>
    </source>
</evidence>
<feature type="domain" description="BioF2-like acetyltransferase" evidence="1">
    <location>
        <begin position="8"/>
        <end position="76"/>
    </location>
</feature>
<gene>
    <name evidence="2" type="ORF">sS8_0244</name>
</gene>
<sequence length="139" mass="16796">MESYSEFGGCEIHIMWHYDKPIACEFSLITDGTLYTLKIGYDERYASCSPGHLLREYLMKYCERRSDIRFNNLITDALWHSQWKPKAYNLFHYYFCKPTVRGWLAYVYQSTVLQIHPLWLKLKPKLRNWNIIPDRFART</sequence>
<reference evidence="2 3" key="1">
    <citation type="submission" date="2016-12" db="EMBL/GenBank/DDBJ databases">
        <title>Genome sequencing of Methylocaldum marinum.</title>
        <authorList>
            <person name="Takeuchi M."/>
            <person name="Kamagata Y."/>
            <person name="Hiraoka S."/>
            <person name="Oshima K."/>
            <person name="Hattori M."/>
            <person name="Iwasaki W."/>
        </authorList>
    </citation>
    <scope>NUCLEOTIDE SEQUENCE [LARGE SCALE GENOMIC DNA]</scope>
    <source>
        <strain evidence="2 3">S8</strain>
    </source>
</reference>
<accession>A0A286P3J0</accession>
<evidence type="ECO:0000313" key="3">
    <source>
        <dbReference type="Proteomes" id="UP000266313"/>
    </source>
</evidence>
<dbReference type="InterPro" id="IPR038740">
    <property type="entry name" value="BioF2-like_GNAT_dom"/>
</dbReference>
<dbReference type="KEGG" id="mmai:sS8_0244"/>
<dbReference type="SUPFAM" id="SSF55729">
    <property type="entry name" value="Acyl-CoA N-acyltransferases (Nat)"/>
    <property type="match status" value="1"/>
</dbReference>
<proteinExistence type="predicted"/>
<dbReference type="InterPro" id="IPR016181">
    <property type="entry name" value="Acyl_CoA_acyltransferase"/>
</dbReference>
<dbReference type="EMBL" id="AP017928">
    <property type="protein sequence ID" value="BBA32212.1"/>
    <property type="molecule type" value="Genomic_DNA"/>
</dbReference>
<protein>
    <recommendedName>
        <fullName evidence="1">BioF2-like acetyltransferase domain-containing protein</fullName>
    </recommendedName>
</protein>